<reference evidence="1" key="1">
    <citation type="submission" date="2018-02" db="EMBL/GenBank/DDBJ databases">
        <title>Rhizophora mucronata_Transcriptome.</title>
        <authorList>
            <person name="Meera S.P."/>
            <person name="Sreeshan A."/>
            <person name="Augustine A."/>
        </authorList>
    </citation>
    <scope>NUCLEOTIDE SEQUENCE</scope>
    <source>
        <tissue evidence="1">Leaf</tissue>
    </source>
</reference>
<sequence>MLGTSGKAHKVVWHTSNWVSFDSTNKLSVIEMKC</sequence>
<name>A0A2P2QMK3_RHIMU</name>
<organism evidence="1">
    <name type="scientific">Rhizophora mucronata</name>
    <name type="common">Asiatic mangrove</name>
    <dbReference type="NCBI Taxonomy" id="61149"/>
    <lineage>
        <taxon>Eukaryota</taxon>
        <taxon>Viridiplantae</taxon>
        <taxon>Streptophyta</taxon>
        <taxon>Embryophyta</taxon>
        <taxon>Tracheophyta</taxon>
        <taxon>Spermatophyta</taxon>
        <taxon>Magnoliopsida</taxon>
        <taxon>eudicotyledons</taxon>
        <taxon>Gunneridae</taxon>
        <taxon>Pentapetalae</taxon>
        <taxon>rosids</taxon>
        <taxon>fabids</taxon>
        <taxon>Malpighiales</taxon>
        <taxon>Rhizophoraceae</taxon>
        <taxon>Rhizophora</taxon>
    </lineage>
</organism>
<dbReference type="AlphaFoldDB" id="A0A2P2QMK3"/>
<protein>
    <submittedName>
        <fullName evidence="1">Uncharacterized protein</fullName>
    </submittedName>
</protein>
<evidence type="ECO:0000313" key="1">
    <source>
        <dbReference type="EMBL" id="MBX68161.1"/>
    </source>
</evidence>
<proteinExistence type="predicted"/>
<dbReference type="EMBL" id="GGEC01087677">
    <property type="protein sequence ID" value="MBX68161.1"/>
    <property type="molecule type" value="Transcribed_RNA"/>
</dbReference>
<accession>A0A2P2QMK3</accession>